<feature type="transmembrane region" description="Helical" evidence="7">
    <location>
        <begin position="461"/>
        <end position="478"/>
    </location>
</feature>
<dbReference type="Gene3D" id="1.10.510.10">
    <property type="entry name" value="Transferase(Phosphotransferase) domain 1"/>
    <property type="match status" value="1"/>
</dbReference>
<keyword evidence="1 9" id="KW-0808">Transferase</keyword>
<feature type="transmembrane region" description="Helical" evidence="7">
    <location>
        <begin position="485"/>
        <end position="503"/>
    </location>
</feature>
<protein>
    <submittedName>
        <fullName evidence="9">Serine/threonine-protein kinase PknB</fullName>
        <ecNumber evidence="9">2.7.11.1</ecNumber>
    </submittedName>
</protein>
<dbReference type="PANTHER" id="PTHR43289:SF34">
    <property type="entry name" value="SERINE_THREONINE-PROTEIN KINASE YBDM-RELATED"/>
    <property type="match status" value="1"/>
</dbReference>
<organism evidence="9 10">
    <name type="scientific">Urbifossiella limnaea</name>
    <dbReference type="NCBI Taxonomy" id="2528023"/>
    <lineage>
        <taxon>Bacteria</taxon>
        <taxon>Pseudomonadati</taxon>
        <taxon>Planctomycetota</taxon>
        <taxon>Planctomycetia</taxon>
        <taxon>Gemmatales</taxon>
        <taxon>Gemmataceae</taxon>
        <taxon>Urbifossiella</taxon>
    </lineage>
</organism>
<sequence>MPDDSPDATRSHHVGSTADPEDTGFALVLEAEDRGDWAPVVDWLARRPDRTTDLLGCVAAGRRMGALLGTPVPARAPGGALGDFEILEEIGRGGMGVVYRARDRRLGRVVALKVVRGALSAAERAKLRFEAESMAEASHPNVMPVFASGEADGEPYLVMPLMTGSLAGWLKGRFTAPTKAAEIVRDIARGVHHAHQQGLIHRDLKPANILLDAEGTPRVADFGLARRADATATGIAGAPAYMAPEQARGDKYLTVAVDVHALGMILFELLTGRTPFGGGDIAAVLRRVIEDPAPSVRALRRDVGKDLAAVCAKCLEKEPARRYASAQELADDLQRFLSGEPVRARLPGIWGKAVRAVLRQQFDKPGAWGWVSVWSGILIIAFHLFCAWAISAGLPRGTFAAATALNVAALAVLYWVILRRRRFRAGDRHTLTVMIGLVVAATLLPVVYWPSDGGDLTAYRLSLYPLLALITGVSYLALAHPFWGGYHLLAAGYLGLAVVFKLVPAIGPWMFAVVHGGVTLLVGVYLIRLDREPEPDGANSNPMGNR</sequence>
<feature type="transmembrane region" description="Helical" evidence="7">
    <location>
        <begin position="367"/>
        <end position="391"/>
    </location>
</feature>
<keyword evidence="7" id="KW-1133">Transmembrane helix</keyword>
<dbReference type="InterPro" id="IPR017441">
    <property type="entry name" value="Protein_kinase_ATP_BS"/>
</dbReference>
<evidence type="ECO:0000256" key="2">
    <source>
        <dbReference type="ARBA" id="ARBA00022741"/>
    </source>
</evidence>
<dbReference type="EMBL" id="CP036273">
    <property type="protein sequence ID" value="QDU21307.1"/>
    <property type="molecule type" value="Genomic_DNA"/>
</dbReference>
<dbReference type="RefSeq" id="WP_145240156.1">
    <property type="nucleotide sequence ID" value="NZ_CP036273.1"/>
</dbReference>
<evidence type="ECO:0000313" key="9">
    <source>
        <dbReference type="EMBL" id="QDU21307.1"/>
    </source>
</evidence>
<dbReference type="SUPFAM" id="SSF56112">
    <property type="entry name" value="Protein kinase-like (PK-like)"/>
    <property type="match status" value="1"/>
</dbReference>
<evidence type="ECO:0000256" key="3">
    <source>
        <dbReference type="ARBA" id="ARBA00022777"/>
    </source>
</evidence>
<feature type="transmembrane region" description="Helical" evidence="7">
    <location>
        <begin position="509"/>
        <end position="527"/>
    </location>
</feature>
<feature type="domain" description="Protein kinase" evidence="8">
    <location>
        <begin position="84"/>
        <end position="337"/>
    </location>
</feature>
<dbReference type="GO" id="GO:0005524">
    <property type="term" value="F:ATP binding"/>
    <property type="evidence" value="ECO:0007669"/>
    <property type="project" value="UniProtKB-UniRule"/>
</dbReference>
<name>A0A517XUY4_9BACT</name>
<evidence type="ECO:0000256" key="7">
    <source>
        <dbReference type="SAM" id="Phobius"/>
    </source>
</evidence>
<evidence type="ECO:0000256" key="5">
    <source>
        <dbReference type="PROSITE-ProRule" id="PRU10141"/>
    </source>
</evidence>
<evidence type="ECO:0000256" key="1">
    <source>
        <dbReference type="ARBA" id="ARBA00022679"/>
    </source>
</evidence>
<keyword evidence="2 5" id="KW-0547">Nucleotide-binding</keyword>
<accession>A0A517XUY4</accession>
<keyword evidence="4 5" id="KW-0067">ATP-binding</keyword>
<proteinExistence type="predicted"/>
<dbReference type="SMART" id="SM00220">
    <property type="entry name" value="S_TKc"/>
    <property type="match status" value="1"/>
</dbReference>
<dbReference type="GO" id="GO:0004674">
    <property type="term" value="F:protein serine/threonine kinase activity"/>
    <property type="evidence" value="ECO:0007669"/>
    <property type="project" value="UniProtKB-EC"/>
</dbReference>
<keyword evidence="3 9" id="KW-0418">Kinase</keyword>
<dbReference type="CDD" id="cd14014">
    <property type="entry name" value="STKc_PknB_like"/>
    <property type="match status" value="1"/>
</dbReference>
<dbReference type="Pfam" id="PF00069">
    <property type="entry name" value="Pkinase"/>
    <property type="match status" value="1"/>
</dbReference>
<gene>
    <name evidence="9" type="primary">pknB_29</name>
    <name evidence="9" type="ORF">ETAA1_32730</name>
</gene>
<dbReference type="InterPro" id="IPR000719">
    <property type="entry name" value="Prot_kinase_dom"/>
</dbReference>
<dbReference type="InterPro" id="IPR011009">
    <property type="entry name" value="Kinase-like_dom_sf"/>
</dbReference>
<feature type="transmembrane region" description="Helical" evidence="7">
    <location>
        <begin position="397"/>
        <end position="418"/>
    </location>
</feature>
<keyword evidence="7" id="KW-0812">Transmembrane</keyword>
<evidence type="ECO:0000256" key="6">
    <source>
        <dbReference type="SAM" id="MobiDB-lite"/>
    </source>
</evidence>
<reference evidence="9 10" key="1">
    <citation type="submission" date="2019-02" db="EMBL/GenBank/DDBJ databases">
        <title>Deep-cultivation of Planctomycetes and their phenomic and genomic characterization uncovers novel biology.</title>
        <authorList>
            <person name="Wiegand S."/>
            <person name="Jogler M."/>
            <person name="Boedeker C."/>
            <person name="Pinto D."/>
            <person name="Vollmers J."/>
            <person name="Rivas-Marin E."/>
            <person name="Kohn T."/>
            <person name="Peeters S.H."/>
            <person name="Heuer A."/>
            <person name="Rast P."/>
            <person name="Oberbeckmann S."/>
            <person name="Bunk B."/>
            <person name="Jeske O."/>
            <person name="Meyerdierks A."/>
            <person name="Storesund J.E."/>
            <person name="Kallscheuer N."/>
            <person name="Luecker S."/>
            <person name="Lage O.M."/>
            <person name="Pohl T."/>
            <person name="Merkel B.J."/>
            <person name="Hornburger P."/>
            <person name="Mueller R.-W."/>
            <person name="Bruemmer F."/>
            <person name="Labrenz M."/>
            <person name="Spormann A.M."/>
            <person name="Op den Camp H."/>
            <person name="Overmann J."/>
            <person name="Amann R."/>
            <person name="Jetten M.S.M."/>
            <person name="Mascher T."/>
            <person name="Medema M.H."/>
            <person name="Devos D.P."/>
            <person name="Kaster A.-K."/>
            <person name="Ovreas L."/>
            <person name="Rohde M."/>
            <person name="Galperin M.Y."/>
            <person name="Jogler C."/>
        </authorList>
    </citation>
    <scope>NUCLEOTIDE SEQUENCE [LARGE SCALE GENOMIC DNA]</scope>
    <source>
        <strain evidence="9 10">ETA_A1</strain>
    </source>
</reference>
<evidence type="ECO:0000313" key="10">
    <source>
        <dbReference type="Proteomes" id="UP000319576"/>
    </source>
</evidence>
<keyword evidence="10" id="KW-1185">Reference proteome</keyword>
<dbReference type="KEGG" id="uli:ETAA1_32730"/>
<dbReference type="OrthoDB" id="6111975at2"/>
<dbReference type="Proteomes" id="UP000319576">
    <property type="component" value="Chromosome"/>
</dbReference>
<evidence type="ECO:0000259" key="8">
    <source>
        <dbReference type="PROSITE" id="PS50011"/>
    </source>
</evidence>
<dbReference type="PANTHER" id="PTHR43289">
    <property type="entry name" value="MITOGEN-ACTIVATED PROTEIN KINASE KINASE KINASE 20-RELATED"/>
    <property type="match status" value="1"/>
</dbReference>
<feature type="region of interest" description="Disordered" evidence="6">
    <location>
        <begin position="1"/>
        <end position="22"/>
    </location>
</feature>
<feature type="binding site" evidence="5">
    <location>
        <position position="113"/>
    </location>
    <ligand>
        <name>ATP</name>
        <dbReference type="ChEBI" id="CHEBI:30616"/>
    </ligand>
</feature>
<dbReference type="Gene3D" id="3.30.200.20">
    <property type="entry name" value="Phosphorylase Kinase, domain 1"/>
    <property type="match status" value="1"/>
</dbReference>
<dbReference type="AlphaFoldDB" id="A0A517XUY4"/>
<dbReference type="PROSITE" id="PS50011">
    <property type="entry name" value="PROTEIN_KINASE_DOM"/>
    <property type="match status" value="1"/>
</dbReference>
<dbReference type="PROSITE" id="PS00107">
    <property type="entry name" value="PROTEIN_KINASE_ATP"/>
    <property type="match status" value="1"/>
</dbReference>
<dbReference type="InterPro" id="IPR008271">
    <property type="entry name" value="Ser/Thr_kinase_AS"/>
</dbReference>
<dbReference type="EC" id="2.7.11.1" evidence="9"/>
<feature type="transmembrane region" description="Helical" evidence="7">
    <location>
        <begin position="430"/>
        <end position="449"/>
    </location>
</feature>
<dbReference type="PROSITE" id="PS00108">
    <property type="entry name" value="PROTEIN_KINASE_ST"/>
    <property type="match status" value="1"/>
</dbReference>
<evidence type="ECO:0000256" key="4">
    <source>
        <dbReference type="ARBA" id="ARBA00022840"/>
    </source>
</evidence>
<keyword evidence="7" id="KW-0472">Membrane</keyword>